<comment type="caution">
    <text evidence="3">The sequence shown here is derived from an EMBL/GenBank/DDBJ whole genome shotgun (WGS) entry which is preliminary data.</text>
</comment>
<keyword evidence="2" id="KW-0808">Transferase</keyword>
<dbReference type="PANTHER" id="PTHR43900:SF47">
    <property type="entry name" value="GLUTATHIONE S-TRANSFERASE F6-RELATED"/>
    <property type="match status" value="1"/>
</dbReference>
<keyword evidence="4" id="KW-1185">Reference proteome</keyword>
<name>A0A8X7SKX2_BRACI</name>
<organism evidence="3 4">
    <name type="scientific">Brassica carinata</name>
    <name type="common">Ethiopian mustard</name>
    <name type="synonym">Abyssinian cabbage</name>
    <dbReference type="NCBI Taxonomy" id="52824"/>
    <lineage>
        <taxon>Eukaryota</taxon>
        <taxon>Viridiplantae</taxon>
        <taxon>Streptophyta</taxon>
        <taxon>Embryophyta</taxon>
        <taxon>Tracheophyta</taxon>
        <taxon>Spermatophyta</taxon>
        <taxon>Magnoliopsida</taxon>
        <taxon>eudicotyledons</taxon>
        <taxon>Gunneridae</taxon>
        <taxon>Pentapetalae</taxon>
        <taxon>rosids</taxon>
        <taxon>malvids</taxon>
        <taxon>Brassicales</taxon>
        <taxon>Brassicaceae</taxon>
        <taxon>Brassiceae</taxon>
        <taxon>Brassica</taxon>
    </lineage>
</organism>
<dbReference type="AlphaFoldDB" id="A0A8X7SKX2"/>
<evidence type="ECO:0000256" key="1">
    <source>
        <dbReference type="ARBA" id="ARBA00012452"/>
    </source>
</evidence>
<gene>
    <name evidence="3" type="ORF">Bca52824_026237</name>
</gene>
<dbReference type="GO" id="GO:0004364">
    <property type="term" value="F:glutathione transferase activity"/>
    <property type="evidence" value="ECO:0007669"/>
    <property type="project" value="UniProtKB-EC"/>
</dbReference>
<sequence>MAILAMGMEIEAHEFDSVASKLGWEQILKNFFGLTTDQAVVEEEEIKLGKMLDNYEARLGDS</sequence>
<protein>
    <recommendedName>
        <fullName evidence="1">glutathione transferase</fullName>
        <ecNumber evidence="1">2.5.1.18</ecNumber>
    </recommendedName>
</protein>
<reference evidence="3 4" key="1">
    <citation type="submission" date="2020-02" db="EMBL/GenBank/DDBJ databases">
        <authorList>
            <person name="Ma Q."/>
            <person name="Huang Y."/>
            <person name="Song X."/>
            <person name="Pei D."/>
        </authorList>
    </citation>
    <scope>NUCLEOTIDE SEQUENCE [LARGE SCALE GENOMIC DNA]</scope>
    <source>
        <strain evidence="3">Sxm20200214</strain>
        <tissue evidence="3">Leaf</tissue>
    </source>
</reference>
<evidence type="ECO:0000313" key="3">
    <source>
        <dbReference type="EMBL" id="KAG2306489.1"/>
    </source>
</evidence>
<dbReference type="OrthoDB" id="422574at2759"/>
<dbReference type="EC" id="2.5.1.18" evidence="1"/>
<accession>A0A8X7SKX2</accession>
<evidence type="ECO:0000313" key="4">
    <source>
        <dbReference type="Proteomes" id="UP000886595"/>
    </source>
</evidence>
<dbReference type="GO" id="GO:0043295">
    <property type="term" value="F:glutathione binding"/>
    <property type="evidence" value="ECO:0007669"/>
    <property type="project" value="TreeGrafter"/>
</dbReference>
<evidence type="ECO:0000256" key="2">
    <source>
        <dbReference type="ARBA" id="ARBA00022679"/>
    </source>
</evidence>
<dbReference type="PANTHER" id="PTHR43900">
    <property type="entry name" value="GLUTATHIONE S-TRANSFERASE RHO"/>
    <property type="match status" value="1"/>
</dbReference>
<proteinExistence type="predicted"/>
<dbReference type="GO" id="GO:0006749">
    <property type="term" value="P:glutathione metabolic process"/>
    <property type="evidence" value="ECO:0007669"/>
    <property type="project" value="TreeGrafter"/>
</dbReference>
<dbReference type="Gene3D" id="1.20.1050.10">
    <property type="match status" value="1"/>
</dbReference>
<dbReference type="EMBL" id="JAAMPC010000006">
    <property type="protein sequence ID" value="KAG2306489.1"/>
    <property type="molecule type" value="Genomic_DNA"/>
</dbReference>
<dbReference type="Proteomes" id="UP000886595">
    <property type="component" value="Unassembled WGS sequence"/>
</dbReference>
<dbReference type="GO" id="GO:0005737">
    <property type="term" value="C:cytoplasm"/>
    <property type="evidence" value="ECO:0007669"/>
    <property type="project" value="TreeGrafter"/>
</dbReference>